<accession>A0A7N2MA39</accession>
<keyword evidence="2" id="KW-1185">Reference proteome</keyword>
<dbReference type="InterPro" id="IPR022251">
    <property type="entry name" value="DUF3774_wound-induced"/>
</dbReference>
<dbReference type="AlphaFoldDB" id="A0A7N2MA39"/>
<protein>
    <submittedName>
        <fullName evidence="1">Uncharacterized protein</fullName>
    </submittedName>
</protein>
<dbReference type="InParanoid" id="A0A7N2MA39"/>
<organism evidence="1 2">
    <name type="scientific">Quercus lobata</name>
    <name type="common">Valley oak</name>
    <dbReference type="NCBI Taxonomy" id="97700"/>
    <lineage>
        <taxon>Eukaryota</taxon>
        <taxon>Viridiplantae</taxon>
        <taxon>Streptophyta</taxon>
        <taxon>Embryophyta</taxon>
        <taxon>Tracheophyta</taxon>
        <taxon>Spermatophyta</taxon>
        <taxon>Magnoliopsida</taxon>
        <taxon>eudicotyledons</taxon>
        <taxon>Gunneridae</taxon>
        <taxon>Pentapetalae</taxon>
        <taxon>rosids</taxon>
        <taxon>fabids</taxon>
        <taxon>Fagales</taxon>
        <taxon>Fagaceae</taxon>
        <taxon>Quercus</taxon>
    </lineage>
</organism>
<reference evidence="1 2" key="1">
    <citation type="journal article" date="2016" name="G3 (Bethesda)">
        <title>First Draft Assembly and Annotation of the Genome of a California Endemic Oak Quercus lobata Nee (Fagaceae).</title>
        <authorList>
            <person name="Sork V.L."/>
            <person name="Fitz-Gibbon S.T."/>
            <person name="Puiu D."/>
            <person name="Crepeau M."/>
            <person name="Gugger P.F."/>
            <person name="Sherman R."/>
            <person name="Stevens K."/>
            <person name="Langley C.H."/>
            <person name="Pellegrini M."/>
            <person name="Salzberg S.L."/>
        </authorList>
    </citation>
    <scope>NUCLEOTIDE SEQUENCE [LARGE SCALE GENOMIC DNA]</scope>
    <source>
        <strain evidence="1 2">cv. SW786</strain>
    </source>
</reference>
<dbReference type="EMBL" id="LRBV02000008">
    <property type="status" value="NOT_ANNOTATED_CDS"/>
    <property type="molecule type" value="Genomic_DNA"/>
</dbReference>
<evidence type="ECO:0000313" key="2">
    <source>
        <dbReference type="Proteomes" id="UP000594261"/>
    </source>
</evidence>
<dbReference type="Gramene" id="QL08p017440:mrna">
    <property type="protein sequence ID" value="QL08p017440:mrna"/>
    <property type="gene ID" value="QL08p017440"/>
</dbReference>
<name>A0A7N2MA39_QUELO</name>
<dbReference type="Pfam" id="PF12609">
    <property type="entry name" value="DUF3774"/>
    <property type="match status" value="1"/>
</dbReference>
<sequence>MSSTSRAWTVEAMKDQGICRWGNALGSLQQHAKNSVGSYSQAKKLSTPSSSAISKKYKCDNTKESEESLRKVLLLLQLSMDQCILIIQCGPYPPQLGWPCLFNCCIKFNFTYRPSSPVVVWQMVSHAFGYKVYYIVLLLPLFPHQNSLRSASIFEQTVFGYPGEDMKYTHAAIDLIRHVLEACESRLCLRPHKSYLFPHFAISPSLHKKVLFDNSTPSKLFSFRLLSSNFSFPIYAISF</sequence>
<proteinExistence type="predicted"/>
<dbReference type="Proteomes" id="UP000594261">
    <property type="component" value="Chromosome 8"/>
</dbReference>
<evidence type="ECO:0000313" key="1">
    <source>
        <dbReference type="EnsemblPlants" id="QL08p017440:mrna"/>
    </source>
</evidence>
<dbReference type="EnsemblPlants" id="QL08p017440:mrna">
    <property type="protein sequence ID" value="QL08p017440:mrna"/>
    <property type="gene ID" value="QL08p017440"/>
</dbReference>
<reference evidence="1" key="2">
    <citation type="submission" date="2021-01" db="UniProtKB">
        <authorList>
            <consortium name="EnsemblPlants"/>
        </authorList>
    </citation>
    <scope>IDENTIFICATION</scope>
</reference>
<dbReference type="PANTHER" id="PTHR33090">
    <property type="entry name" value="DUF3774 DOMAIN PROTEIN-RELATED"/>
    <property type="match status" value="1"/>
</dbReference>